<dbReference type="InterPro" id="IPR007055">
    <property type="entry name" value="BON_dom"/>
</dbReference>
<feature type="domain" description="BON" evidence="1">
    <location>
        <begin position="112"/>
        <end position="180"/>
    </location>
</feature>
<dbReference type="RefSeq" id="WP_145220862.1">
    <property type="nucleotide sequence ID" value="NZ_CP036432.1"/>
</dbReference>
<feature type="domain" description="BON" evidence="1">
    <location>
        <begin position="269"/>
        <end position="339"/>
    </location>
</feature>
<evidence type="ECO:0000313" key="3">
    <source>
        <dbReference type="Proteomes" id="UP000318081"/>
    </source>
</evidence>
<dbReference type="SMART" id="SM00749">
    <property type="entry name" value="BON"/>
    <property type="match status" value="3"/>
</dbReference>
<dbReference type="InterPro" id="IPR051686">
    <property type="entry name" value="Lipoprotein_DolP"/>
</dbReference>
<dbReference type="Pfam" id="PF04972">
    <property type="entry name" value="BON"/>
    <property type="match status" value="6"/>
</dbReference>
<protein>
    <submittedName>
        <fullName evidence="2">Osmotically-inducible protein Y</fullName>
    </submittedName>
</protein>
<keyword evidence="3" id="KW-1185">Reference proteome</keyword>
<dbReference type="PANTHER" id="PTHR34606:SF15">
    <property type="entry name" value="BON DOMAIN-CONTAINING PROTEIN"/>
    <property type="match status" value="1"/>
</dbReference>
<dbReference type="EMBL" id="CP036432">
    <property type="protein sequence ID" value="QDV88511.1"/>
    <property type="molecule type" value="Genomic_DNA"/>
</dbReference>
<evidence type="ECO:0000259" key="1">
    <source>
        <dbReference type="PROSITE" id="PS50914"/>
    </source>
</evidence>
<dbReference type="PROSITE" id="PS50914">
    <property type="entry name" value="BON"/>
    <property type="match status" value="5"/>
</dbReference>
<proteinExistence type="predicted"/>
<dbReference type="PANTHER" id="PTHR34606">
    <property type="entry name" value="BON DOMAIN-CONTAINING PROTEIN"/>
    <property type="match status" value="1"/>
</dbReference>
<evidence type="ECO:0000313" key="2">
    <source>
        <dbReference type="EMBL" id="QDV88511.1"/>
    </source>
</evidence>
<gene>
    <name evidence="2" type="primary">osmY_2</name>
    <name evidence="2" type="ORF">TBK1r_75440</name>
</gene>
<accession>A0ABX5Y3D0</accession>
<organism evidence="2 3">
    <name type="scientific">Stieleria magnilauensis</name>
    <dbReference type="NCBI Taxonomy" id="2527963"/>
    <lineage>
        <taxon>Bacteria</taxon>
        <taxon>Pseudomonadati</taxon>
        <taxon>Planctomycetota</taxon>
        <taxon>Planctomycetia</taxon>
        <taxon>Pirellulales</taxon>
        <taxon>Pirellulaceae</taxon>
        <taxon>Stieleria</taxon>
    </lineage>
</organism>
<reference evidence="2 3" key="1">
    <citation type="submission" date="2019-02" db="EMBL/GenBank/DDBJ databases">
        <title>Deep-cultivation of Planctomycetes and their phenomic and genomic characterization uncovers novel biology.</title>
        <authorList>
            <person name="Wiegand S."/>
            <person name="Jogler M."/>
            <person name="Boedeker C."/>
            <person name="Pinto D."/>
            <person name="Vollmers J."/>
            <person name="Rivas-Marin E."/>
            <person name="Kohn T."/>
            <person name="Peeters S.H."/>
            <person name="Heuer A."/>
            <person name="Rast P."/>
            <person name="Oberbeckmann S."/>
            <person name="Bunk B."/>
            <person name="Jeske O."/>
            <person name="Meyerdierks A."/>
            <person name="Storesund J.E."/>
            <person name="Kallscheuer N."/>
            <person name="Luecker S."/>
            <person name="Lage O.M."/>
            <person name="Pohl T."/>
            <person name="Merkel B.J."/>
            <person name="Hornburger P."/>
            <person name="Mueller R.-W."/>
            <person name="Bruemmer F."/>
            <person name="Labrenz M."/>
            <person name="Spormann A.M."/>
            <person name="Op den Camp H."/>
            <person name="Overmann J."/>
            <person name="Amann R."/>
            <person name="Jetten M.S.M."/>
            <person name="Mascher T."/>
            <person name="Medema M.H."/>
            <person name="Devos D.P."/>
            <person name="Kaster A.-K."/>
            <person name="Ovreas L."/>
            <person name="Rohde M."/>
            <person name="Galperin M.Y."/>
            <person name="Jogler C."/>
        </authorList>
    </citation>
    <scope>NUCLEOTIDE SEQUENCE [LARGE SCALE GENOMIC DNA]</scope>
    <source>
        <strain evidence="2 3">TBK1r</strain>
    </source>
</reference>
<dbReference type="InterPro" id="IPR014004">
    <property type="entry name" value="Transpt-assoc_nodulatn_dom_bac"/>
</dbReference>
<feature type="domain" description="BON" evidence="1">
    <location>
        <begin position="185"/>
        <end position="253"/>
    </location>
</feature>
<dbReference type="Gene3D" id="3.30.1340.30">
    <property type="match status" value="6"/>
</dbReference>
<dbReference type="Proteomes" id="UP000318081">
    <property type="component" value="Chromosome"/>
</dbReference>
<feature type="domain" description="BON" evidence="1">
    <location>
        <begin position="345"/>
        <end position="413"/>
    </location>
</feature>
<sequence length="499" mass="54871">MIHQTFATAAALMTLVSLSFPSPDLLGPASALAAEQDKFDSEELESAIKADLDDTESLNASRISVEVENGLVTLSGNVSSLMDKRRAGQIAKRTRSIQGVLNQLYVDRSDRSDDAIREDVLMRLRVNDSLDRPEIVVNVENGNVAMAGKIDSLAEKRLAETAAAGVRGVTEVQNQLTVALTKPRSDEELREEIQALIVNSVYFDDVEIRVQVDDAIATLSGTVGSVAQKANLIETAEIWGVKGVVADDVSVDPDQLDPTRRAGRYAIVSDQSIRQTLDRVFANDPIVFPFADSISPTVQSGVVTLDGTVGNLRVKNKAERLAMDAIGVTRVVNELEVRYEGELPSDAEIIRLSQQAISRSPNLDRRDFRIHCQAAHVSFYGLVESEFEKQLAEWIVDGVPGVVHVNNALAVQDDWKPKSDDQIREDLERKLKFALFDTSNQIQVEVSDGVVILNGEVDTWRQWQAAMDLAIEAGARHPHNLLNVRMHPPHGGSRIYVPR</sequence>
<feature type="domain" description="BON" evidence="1">
    <location>
        <begin position="40"/>
        <end position="108"/>
    </location>
</feature>
<name>A0ABX5Y3D0_9BACT</name>